<gene>
    <name evidence="2" type="ORF">ACFP2V_35130</name>
</gene>
<dbReference type="Proteomes" id="UP001596183">
    <property type="component" value="Unassembled WGS sequence"/>
</dbReference>
<dbReference type="EMBL" id="JBHSPC010000147">
    <property type="protein sequence ID" value="MFC5675105.1"/>
    <property type="molecule type" value="Genomic_DNA"/>
</dbReference>
<dbReference type="InterPro" id="IPR047951">
    <property type="entry name" value="Transpos_ISL3"/>
</dbReference>
<proteinExistence type="predicted"/>
<feature type="domain" description="Transposase IS204/IS1001/IS1096/IS1165 DDE" evidence="1">
    <location>
        <begin position="4"/>
        <end position="232"/>
    </location>
</feature>
<sequence>MSALTCMVDHDSGRVVWMAEAHGKTVLDRFFDDLGPDRAVRLTHISADGVGWIAEVTARRAPDAIRVMDPFRVVAWATEALDAERRASWNRVRREVGDRERARALQDSRFALWKNAGDLTDRQAAKLAWIAAIDPACTAPISSRKPCGACSPSLAKSRPAAALKALDRWIGWARRCWIDACVDLQRKIVRHYDAIRTALTTGMSNGLVESTNTKTSLTIRRGFGFHSADAIIALVMLSLSGDEPTFPGRRLAIA</sequence>
<evidence type="ECO:0000259" key="1">
    <source>
        <dbReference type="Pfam" id="PF01610"/>
    </source>
</evidence>
<evidence type="ECO:0000313" key="3">
    <source>
        <dbReference type="Proteomes" id="UP001596183"/>
    </source>
</evidence>
<dbReference type="PANTHER" id="PTHR33498:SF1">
    <property type="entry name" value="TRANSPOSASE FOR INSERTION SEQUENCE ELEMENT IS1557"/>
    <property type="match status" value="1"/>
</dbReference>
<dbReference type="RefSeq" id="WP_381219532.1">
    <property type="nucleotide sequence ID" value="NZ_JBHSPC010000147.1"/>
</dbReference>
<dbReference type="PANTHER" id="PTHR33498">
    <property type="entry name" value="TRANSPOSASE FOR INSERTION SEQUENCE ELEMENT IS1557"/>
    <property type="match status" value="1"/>
</dbReference>
<comment type="caution">
    <text evidence="2">The sequence shown here is derived from an EMBL/GenBank/DDBJ whole genome shotgun (WGS) entry which is preliminary data.</text>
</comment>
<evidence type="ECO:0000313" key="2">
    <source>
        <dbReference type="EMBL" id="MFC5675105.1"/>
    </source>
</evidence>
<reference evidence="3" key="1">
    <citation type="journal article" date="2019" name="Int. J. Syst. Evol. Microbiol.">
        <title>The Global Catalogue of Microorganisms (GCM) 10K type strain sequencing project: providing services to taxonomists for standard genome sequencing and annotation.</title>
        <authorList>
            <consortium name="The Broad Institute Genomics Platform"/>
            <consortium name="The Broad Institute Genome Sequencing Center for Infectious Disease"/>
            <person name="Wu L."/>
            <person name="Ma J."/>
        </authorList>
    </citation>
    <scope>NUCLEOTIDE SEQUENCE [LARGE SCALE GENOMIC DNA]</scope>
    <source>
        <strain evidence="3">JCM 13852</strain>
    </source>
</reference>
<protein>
    <submittedName>
        <fullName evidence="2">Transposase</fullName>
    </submittedName>
</protein>
<name>A0ABW0XWV6_9ACTN</name>
<keyword evidence="3" id="KW-1185">Reference proteome</keyword>
<organism evidence="2 3">
    <name type="scientific">Streptomyces incanus</name>
    <dbReference type="NCBI Taxonomy" id="887453"/>
    <lineage>
        <taxon>Bacteria</taxon>
        <taxon>Bacillati</taxon>
        <taxon>Actinomycetota</taxon>
        <taxon>Actinomycetes</taxon>
        <taxon>Kitasatosporales</taxon>
        <taxon>Streptomycetaceae</taxon>
        <taxon>Streptomyces</taxon>
    </lineage>
</organism>
<dbReference type="Pfam" id="PF01610">
    <property type="entry name" value="DDE_Tnp_ISL3"/>
    <property type="match status" value="1"/>
</dbReference>
<accession>A0ABW0XWV6</accession>
<dbReference type="InterPro" id="IPR002560">
    <property type="entry name" value="Transposase_DDE"/>
</dbReference>